<keyword evidence="2" id="KW-0813">Transport</keyword>
<evidence type="ECO:0000256" key="4">
    <source>
        <dbReference type="ARBA" id="ARBA00022692"/>
    </source>
</evidence>
<evidence type="ECO:0000256" key="5">
    <source>
        <dbReference type="ARBA" id="ARBA00022989"/>
    </source>
</evidence>
<accession>A0ABN1UVI8</accession>
<evidence type="ECO:0000256" key="7">
    <source>
        <dbReference type="SAM" id="Phobius"/>
    </source>
</evidence>
<proteinExistence type="predicted"/>
<dbReference type="PANTHER" id="PTHR23517:SF13">
    <property type="entry name" value="MAJOR FACILITATOR SUPERFAMILY MFS_1"/>
    <property type="match status" value="1"/>
</dbReference>
<feature type="transmembrane region" description="Helical" evidence="7">
    <location>
        <begin position="20"/>
        <end position="44"/>
    </location>
</feature>
<sequence>MIMAGCPADRTAQRHAHRGLAVGAVAFVCTVVMAGGTLTIPLYVLSASQFGFGPLTTAVVFIAYAVGVVGTLVPRPVLVVAGSMSDAIGRRPVLALSLALTALSTLGFALADGLTVLLISRVLNGVATGLITATATSAIAELVRGRRTAAVLSTTANIGGLSLGVAAGVPAQRVTAPTHMRSRATTWACRSFAVIGGGVGTLFRTLHTMEENYE</sequence>
<dbReference type="InterPro" id="IPR036259">
    <property type="entry name" value="MFS_trans_sf"/>
</dbReference>
<feature type="transmembrane region" description="Helical" evidence="7">
    <location>
        <begin position="125"/>
        <end position="143"/>
    </location>
</feature>
<dbReference type="InterPro" id="IPR011701">
    <property type="entry name" value="MFS"/>
</dbReference>
<keyword evidence="5 7" id="KW-1133">Transmembrane helix</keyword>
<feature type="transmembrane region" description="Helical" evidence="7">
    <location>
        <begin position="50"/>
        <end position="73"/>
    </location>
</feature>
<dbReference type="SUPFAM" id="SSF103473">
    <property type="entry name" value="MFS general substrate transporter"/>
    <property type="match status" value="1"/>
</dbReference>
<comment type="caution">
    <text evidence="9">The sequence shown here is derived from an EMBL/GenBank/DDBJ whole genome shotgun (WGS) entry which is preliminary data.</text>
</comment>
<protein>
    <recommendedName>
        <fullName evidence="8">Major facilitator superfamily (MFS) profile domain-containing protein</fullName>
    </recommendedName>
</protein>
<dbReference type="InterPro" id="IPR050171">
    <property type="entry name" value="MFS_Transporters"/>
</dbReference>
<evidence type="ECO:0000256" key="3">
    <source>
        <dbReference type="ARBA" id="ARBA00022475"/>
    </source>
</evidence>
<feature type="transmembrane region" description="Helical" evidence="7">
    <location>
        <begin position="93"/>
        <end position="119"/>
    </location>
</feature>
<evidence type="ECO:0000259" key="8">
    <source>
        <dbReference type="PROSITE" id="PS50850"/>
    </source>
</evidence>
<feature type="domain" description="Major facilitator superfamily (MFS) profile" evidence="8">
    <location>
        <begin position="22"/>
        <end position="214"/>
    </location>
</feature>
<evidence type="ECO:0000256" key="2">
    <source>
        <dbReference type="ARBA" id="ARBA00022448"/>
    </source>
</evidence>
<keyword evidence="3" id="KW-1003">Cell membrane</keyword>
<dbReference type="PANTHER" id="PTHR23517">
    <property type="entry name" value="RESISTANCE PROTEIN MDTM, PUTATIVE-RELATED-RELATED"/>
    <property type="match status" value="1"/>
</dbReference>
<reference evidence="9 10" key="1">
    <citation type="journal article" date="2019" name="Int. J. Syst. Evol. Microbiol.">
        <title>The Global Catalogue of Microorganisms (GCM) 10K type strain sequencing project: providing services to taxonomists for standard genome sequencing and annotation.</title>
        <authorList>
            <consortium name="The Broad Institute Genomics Platform"/>
            <consortium name="The Broad Institute Genome Sequencing Center for Infectious Disease"/>
            <person name="Wu L."/>
            <person name="Ma J."/>
        </authorList>
    </citation>
    <scope>NUCLEOTIDE SEQUENCE [LARGE SCALE GENOMIC DNA]</scope>
    <source>
        <strain evidence="9 10">JCM 12696</strain>
    </source>
</reference>
<evidence type="ECO:0000256" key="1">
    <source>
        <dbReference type="ARBA" id="ARBA00004651"/>
    </source>
</evidence>
<dbReference type="Proteomes" id="UP001501371">
    <property type="component" value="Unassembled WGS sequence"/>
</dbReference>
<comment type="subcellular location">
    <subcellularLocation>
        <location evidence="1">Cell membrane</location>
        <topology evidence="1">Multi-pass membrane protein</topology>
    </subcellularLocation>
</comment>
<keyword evidence="4 7" id="KW-0812">Transmembrane</keyword>
<dbReference type="InterPro" id="IPR020846">
    <property type="entry name" value="MFS_dom"/>
</dbReference>
<organism evidence="9 10">
    <name type="scientific">Streptomyces hebeiensis</name>
    <dbReference type="NCBI Taxonomy" id="229486"/>
    <lineage>
        <taxon>Bacteria</taxon>
        <taxon>Bacillati</taxon>
        <taxon>Actinomycetota</taxon>
        <taxon>Actinomycetes</taxon>
        <taxon>Kitasatosporales</taxon>
        <taxon>Streptomycetaceae</taxon>
        <taxon>Streptomyces</taxon>
    </lineage>
</organism>
<name>A0ABN1UVI8_9ACTN</name>
<evidence type="ECO:0000256" key="6">
    <source>
        <dbReference type="ARBA" id="ARBA00023136"/>
    </source>
</evidence>
<dbReference type="Pfam" id="PF07690">
    <property type="entry name" value="MFS_1"/>
    <property type="match status" value="1"/>
</dbReference>
<keyword evidence="10" id="KW-1185">Reference proteome</keyword>
<dbReference type="RefSeq" id="WP_344274057.1">
    <property type="nucleotide sequence ID" value="NZ_BAAAKV010000017.1"/>
</dbReference>
<evidence type="ECO:0000313" key="9">
    <source>
        <dbReference type="EMBL" id="GAA1165629.1"/>
    </source>
</evidence>
<keyword evidence="6 7" id="KW-0472">Membrane</keyword>
<evidence type="ECO:0000313" key="10">
    <source>
        <dbReference type="Proteomes" id="UP001501371"/>
    </source>
</evidence>
<gene>
    <name evidence="9" type="ORF">GCM10009654_23160</name>
</gene>
<dbReference type="PROSITE" id="PS50850">
    <property type="entry name" value="MFS"/>
    <property type="match status" value="1"/>
</dbReference>
<dbReference type="Gene3D" id="1.20.1250.20">
    <property type="entry name" value="MFS general substrate transporter like domains"/>
    <property type="match status" value="1"/>
</dbReference>
<dbReference type="EMBL" id="BAAAKV010000017">
    <property type="protein sequence ID" value="GAA1165629.1"/>
    <property type="molecule type" value="Genomic_DNA"/>
</dbReference>